<sequence length="134" mass="15291">MTIATEKPEEENLPLSKLKSLCWTHFRELGFDCMAACFDEVAPKTDGELTLAGWSSAEFNAPPWTFRVRFRPFHISHWSAHLEVRHDGPLPGVTETGYRSMFVPLKTFATMTPKEFVRSEICSKLPATQQLNLF</sequence>
<name>A0A975PGH5_9BACT</name>
<dbReference type="Proteomes" id="UP000676169">
    <property type="component" value="Chromosome"/>
</dbReference>
<evidence type="ECO:0000313" key="2">
    <source>
        <dbReference type="Proteomes" id="UP000676169"/>
    </source>
</evidence>
<accession>A0A975PGH5</accession>
<organism evidence="1 2">
    <name type="scientific">Luteolibacter ambystomatis</name>
    <dbReference type="NCBI Taxonomy" id="2824561"/>
    <lineage>
        <taxon>Bacteria</taxon>
        <taxon>Pseudomonadati</taxon>
        <taxon>Verrucomicrobiota</taxon>
        <taxon>Verrucomicrobiia</taxon>
        <taxon>Verrucomicrobiales</taxon>
        <taxon>Verrucomicrobiaceae</taxon>
        <taxon>Luteolibacter</taxon>
    </lineage>
</organism>
<protein>
    <submittedName>
        <fullName evidence="1">Uncharacterized protein</fullName>
    </submittedName>
</protein>
<dbReference type="EMBL" id="CP073100">
    <property type="protein sequence ID" value="QUE52256.1"/>
    <property type="molecule type" value="Genomic_DNA"/>
</dbReference>
<gene>
    <name evidence="1" type="ORF">KBB96_05030</name>
</gene>
<evidence type="ECO:0000313" key="1">
    <source>
        <dbReference type="EMBL" id="QUE52256.1"/>
    </source>
</evidence>
<proteinExistence type="predicted"/>
<dbReference type="KEGG" id="lamb:KBB96_05030"/>
<reference evidence="1" key="1">
    <citation type="submission" date="2021-04" db="EMBL/GenBank/DDBJ databases">
        <title>Luteolibacter sp. 32A isolated from the skin of an Anderson's salamander (Ambystoma andersonii).</title>
        <authorList>
            <person name="Spergser J."/>
            <person name="Busse H.-J."/>
        </authorList>
    </citation>
    <scope>NUCLEOTIDE SEQUENCE</scope>
    <source>
        <strain evidence="1">32A</strain>
    </source>
</reference>
<dbReference type="RefSeq" id="WP_211633032.1">
    <property type="nucleotide sequence ID" value="NZ_CP073100.1"/>
</dbReference>
<keyword evidence="2" id="KW-1185">Reference proteome</keyword>
<dbReference type="AlphaFoldDB" id="A0A975PGH5"/>